<evidence type="ECO:0000256" key="1">
    <source>
        <dbReference type="SAM" id="MobiDB-lite"/>
    </source>
</evidence>
<feature type="region of interest" description="Disordered" evidence="1">
    <location>
        <begin position="1"/>
        <end position="126"/>
    </location>
</feature>
<reference evidence="2 3" key="1">
    <citation type="journal article" date="2023" name="bioRxiv">
        <title>High-quality genome assemblies of four members of thePodospora anserinaspecies complex.</title>
        <authorList>
            <person name="Ament-Velasquez S.L."/>
            <person name="Vogan A.A."/>
            <person name="Wallerman O."/>
            <person name="Hartmann F."/>
            <person name="Gautier V."/>
            <person name="Silar P."/>
            <person name="Giraud T."/>
            <person name="Johannesson H."/>
        </authorList>
    </citation>
    <scope>NUCLEOTIDE SEQUENCE [LARGE SCALE GENOMIC DNA]</scope>
    <source>
        <strain evidence="2 3">CBS 112042</strain>
    </source>
</reference>
<comment type="caution">
    <text evidence="2">The sequence shown here is derived from an EMBL/GenBank/DDBJ whole genome shotgun (WGS) entry which is preliminary data.</text>
</comment>
<dbReference type="EMBL" id="JAFFGZ010000001">
    <property type="protein sequence ID" value="KAK4648956.1"/>
    <property type="molecule type" value="Genomic_DNA"/>
</dbReference>
<feature type="compositionally biased region" description="Basic and acidic residues" evidence="1">
    <location>
        <begin position="29"/>
        <end position="40"/>
    </location>
</feature>
<feature type="compositionally biased region" description="Polar residues" evidence="1">
    <location>
        <begin position="62"/>
        <end position="75"/>
    </location>
</feature>
<evidence type="ECO:0000313" key="3">
    <source>
        <dbReference type="Proteomes" id="UP001322138"/>
    </source>
</evidence>
<evidence type="ECO:0000313" key="2">
    <source>
        <dbReference type="EMBL" id="KAK4648956.1"/>
    </source>
</evidence>
<sequence>MPLKHETGLMELDVSPKPISVTSSEDNDATAKPHHNEQNRRYSTTNRLDPQEAEPAELEETSYAQQTMNPETTRSPDGADDEGFHVEDDNECASTLPPSPKLEAVEDEEMTGWVKEQQTSQPSLRLYRGSPGDILVMARTAAPSFPTYYPRELDMDDEF</sequence>
<proteinExistence type="predicted"/>
<accession>A0ABR0FZT8</accession>
<organism evidence="2 3">
    <name type="scientific">Podospora bellae-mahoneyi</name>
    <dbReference type="NCBI Taxonomy" id="2093777"/>
    <lineage>
        <taxon>Eukaryota</taxon>
        <taxon>Fungi</taxon>
        <taxon>Dikarya</taxon>
        <taxon>Ascomycota</taxon>
        <taxon>Pezizomycotina</taxon>
        <taxon>Sordariomycetes</taxon>
        <taxon>Sordariomycetidae</taxon>
        <taxon>Sordariales</taxon>
        <taxon>Podosporaceae</taxon>
        <taxon>Podospora</taxon>
    </lineage>
</organism>
<keyword evidence="3" id="KW-1185">Reference proteome</keyword>
<dbReference type="GeneID" id="87891092"/>
<protein>
    <submittedName>
        <fullName evidence="2">Uncharacterized protein</fullName>
    </submittedName>
</protein>
<feature type="compositionally biased region" description="Acidic residues" evidence="1">
    <location>
        <begin position="51"/>
        <end position="60"/>
    </location>
</feature>
<dbReference type="RefSeq" id="XP_062737931.1">
    <property type="nucleotide sequence ID" value="XM_062872017.1"/>
</dbReference>
<gene>
    <name evidence="2" type="ORF">QC761_0016370</name>
</gene>
<dbReference type="Proteomes" id="UP001322138">
    <property type="component" value="Unassembled WGS sequence"/>
</dbReference>
<name>A0ABR0FZT8_9PEZI</name>